<dbReference type="AlphaFoldDB" id="E6U9U4"/>
<dbReference type="EMBL" id="CP002400">
    <property type="protein sequence ID" value="ADU26210.1"/>
    <property type="molecule type" value="Genomic_DNA"/>
</dbReference>
<dbReference type="Proteomes" id="UP000001551">
    <property type="component" value="Chromosome"/>
</dbReference>
<dbReference type="RefSeq" id="WP_013484580.1">
    <property type="nucleotide sequence ID" value="NC_014828.1"/>
</dbReference>
<accession>E6U9U4</accession>
<proteinExistence type="predicted"/>
<evidence type="ECO:0000256" key="1">
    <source>
        <dbReference type="SAM" id="Coils"/>
    </source>
</evidence>
<evidence type="ECO:0000313" key="3">
    <source>
        <dbReference type="Proteomes" id="UP000001551"/>
    </source>
</evidence>
<sequence length="76" mass="8785">MARGAAKSPEERISEIEDKKLEYQVRINRYREKIAELDQQIKELQNVQNQEKLDKLLQAIAASGKTVDEVMEALNK</sequence>
<protein>
    <submittedName>
        <fullName evidence="2">Cortexillin II</fullName>
    </submittedName>
</protein>
<keyword evidence="1" id="KW-0175">Coiled coil</keyword>
<keyword evidence="3" id="KW-1185">Reference proteome</keyword>
<reference evidence="2 3" key="1">
    <citation type="submission" date="2010-12" db="EMBL/GenBank/DDBJ databases">
        <title>Complete sequence of Ethanoligenens harbinense YUAN-3.</title>
        <authorList>
            <person name="Lucas S."/>
            <person name="Copeland A."/>
            <person name="Lapidus A."/>
            <person name="Cheng J.-F."/>
            <person name="Bruce D."/>
            <person name="Goodwin L."/>
            <person name="Pitluck S."/>
            <person name="Chertkov O."/>
            <person name="Misra M."/>
            <person name="Detter J.C."/>
            <person name="Han C."/>
            <person name="Tapia R."/>
            <person name="Land M."/>
            <person name="Hauser L."/>
            <person name="Jeffries C."/>
            <person name="Kyrpides N."/>
            <person name="Ivanova N."/>
            <person name="Mikhailova N."/>
            <person name="Wang A."/>
            <person name="Mouttaki H."/>
            <person name="He Z."/>
            <person name="Zhou J."/>
            <person name="Hemme C.L."/>
            <person name="Woyke T."/>
        </authorList>
    </citation>
    <scope>NUCLEOTIDE SEQUENCE [LARGE SCALE GENOMIC DNA]</scope>
    <source>
        <strain evidence="3">DSM 18485 / JCM 12961 / CGMCC 1.5033 / YUAN-3</strain>
    </source>
</reference>
<name>E6U9U4_ETHHY</name>
<organism evidence="2 3">
    <name type="scientific">Ethanoligenens harbinense (strain DSM 18485 / JCM 12961 / CGMCC 1.5033 / YUAN-3)</name>
    <dbReference type="NCBI Taxonomy" id="663278"/>
    <lineage>
        <taxon>Bacteria</taxon>
        <taxon>Bacillati</taxon>
        <taxon>Bacillota</taxon>
        <taxon>Clostridia</taxon>
        <taxon>Eubacteriales</taxon>
        <taxon>Oscillospiraceae</taxon>
        <taxon>Ethanoligenens</taxon>
    </lineage>
</organism>
<dbReference type="HOGENOM" id="CLU_2649068_0_0_9"/>
<gene>
    <name evidence="2" type="ordered locus">Ethha_0639</name>
</gene>
<evidence type="ECO:0000313" key="2">
    <source>
        <dbReference type="EMBL" id="ADU26210.1"/>
    </source>
</evidence>
<dbReference type="KEGG" id="eha:Ethha_0639"/>
<feature type="coiled-coil region" evidence="1">
    <location>
        <begin position="13"/>
        <end position="54"/>
    </location>
</feature>